<dbReference type="PANTHER" id="PTHR11782:SF121">
    <property type="entry name" value="NUCLEOSIDE-DIPHOSPHATASE MIG-23"/>
    <property type="match status" value="1"/>
</dbReference>
<keyword evidence="6" id="KW-0472">Membrane</keyword>
<evidence type="ECO:0000256" key="5">
    <source>
        <dbReference type="RuleBase" id="RU003833"/>
    </source>
</evidence>
<keyword evidence="4" id="KW-0547">Nucleotide-binding</keyword>
<evidence type="ECO:0000313" key="7">
    <source>
        <dbReference type="EMBL" id="VDN52654.1"/>
    </source>
</evidence>
<dbReference type="PROSITE" id="PS01238">
    <property type="entry name" value="GDA1_CD39_NTPASE"/>
    <property type="match status" value="1"/>
</dbReference>
<reference evidence="10" key="1">
    <citation type="submission" date="2017-02" db="UniProtKB">
        <authorList>
            <consortium name="WormBaseParasite"/>
        </authorList>
    </citation>
    <scope>IDENTIFICATION</scope>
</reference>
<keyword evidence="6" id="KW-0812">Transmembrane</keyword>
<feature type="transmembrane region" description="Helical" evidence="6">
    <location>
        <begin position="463"/>
        <end position="484"/>
    </location>
</feature>
<dbReference type="InterPro" id="IPR000407">
    <property type="entry name" value="GDA1_CD39_NTPase"/>
</dbReference>
<evidence type="ECO:0000256" key="6">
    <source>
        <dbReference type="SAM" id="Phobius"/>
    </source>
</evidence>
<dbReference type="GO" id="GO:0005794">
    <property type="term" value="C:Golgi apparatus"/>
    <property type="evidence" value="ECO:0007669"/>
    <property type="project" value="TreeGrafter"/>
</dbReference>
<keyword evidence="4" id="KW-0067">ATP-binding</keyword>
<dbReference type="Gene3D" id="3.30.420.150">
    <property type="entry name" value="Exopolyphosphatase. Domain 2"/>
    <property type="match status" value="1"/>
</dbReference>
<feature type="active site" description="Proton acceptor" evidence="3">
    <location>
        <position position="141"/>
    </location>
</feature>
<dbReference type="GO" id="GO:0045134">
    <property type="term" value="F:UDP phosphatase activity"/>
    <property type="evidence" value="ECO:0007669"/>
    <property type="project" value="TreeGrafter"/>
</dbReference>
<protein>
    <submittedName>
        <fullName evidence="10">Nucleoside-diphosphatase mig-23</fullName>
    </submittedName>
</protein>
<proteinExistence type="inferred from homology"/>
<keyword evidence="9" id="KW-1185">Reference proteome</keyword>
<evidence type="ECO:0000313" key="8">
    <source>
        <dbReference type="Proteomes" id="UP000038040"/>
    </source>
</evidence>
<gene>
    <name evidence="7" type="ORF">DME_LOCUS2627</name>
</gene>
<evidence type="ECO:0000313" key="10">
    <source>
        <dbReference type="WBParaSite" id="DME_0000871201-mRNA-1"/>
    </source>
</evidence>
<sequence>DWNYAVIIDAGSTGSRLYLYRFRSVSEKLLIDIRPAYDNIRRHVIKKINPGLSSFADNPENATGNFFDLYYLKPLLDYAIQFIPFDKVKFTSLFIFATAGMRLIPVHKQNLILKNLHENLSAVVPMQVLPEHIRVISGDWEGIYSWIAVNYVLGRLDFVFFSLNQIFFAFSFKKDENFRKPTVGIIDMGGGSVQIAVETNQSGEEDEFSQKINLGCDDNNDVFMYRLFVSTFLGFGVNQGLQKYENYMKNHLIQNNAPYVRDPCLPKNLVKQIHMENGSIFTRKGYGSWDDCFDHLVKLLAEQNQKVECVKRNCLLGMVRAPNLSLSNTELYGFSEYWFSMEDVLSLGGSYNFTTLAHEARKFCAQKWSTVLYRWRNRLYPKADKERIQMQCFKSAWISAILHFGFHVDKYFNNFKSVLLIEGQEVQWTLGALLYHLRYFPLRDIQKQRLLEKKRRQNVTNRGIIYLLPLIISVFALFVVWFSLRRSILRRERSMWGYMMLSQNDSFAP</sequence>
<dbReference type="EMBL" id="UYYG01000070">
    <property type="protein sequence ID" value="VDN52654.1"/>
    <property type="molecule type" value="Genomic_DNA"/>
</dbReference>
<dbReference type="GO" id="GO:0005524">
    <property type="term" value="F:ATP binding"/>
    <property type="evidence" value="ECO:0007669"/>
    <property type="project" value="UniProtKB-KW"/>
</dbReference>
<keyword evidence="2 5" id="KW-0378">Hydrolase</keyword>
<dbReference type="AlphaFoldDB" id="A0A0N4ULN1"/>
<evidence type="ECO:0000256" key="2">
    <source>
        <dbReference type="ARBA" id="ARBA00022801"/>
    </source>
</evidence>
<reference evidence="7 9" key="2">
    <citation type="submission" date="2018-11" db="EMBL/GenBank/DDBJ databases">
        <authorList>
            <consortium name="Pathogen Informatics"/>
        </authorList>
    </citation>
    <scope>NUCLEOTIDE SEQUENCE [LARGE SCALE GENOMIC DNA]</scope>
</reference>
<dbReference type="OrthoDB" id="6372431at2759"/>
<accession>A0A0N4ULN1</accession>
<dbReference type="WBParaSite" id="DME_0000871201-mRNA-1">
    <property type="protein sequence ID" value="DME_0000871201-mRNA-1"/>
    <property type="gene ID" value="DME_0000871201"/>
</dbReference>
<dbReference type="STRING" id="318479.A0A0N4ULN1"/>
<dbReference type="Pfam" id="PF01150">
    <property type="entry name" value="GDA1_CD39"/>
    <property type="match status" value="1"/>
</dbReference>
<name>A0A0N4ULN1_DRAME</name>
<feature type="binding site" evidence="4">
    <location>
        <begin position="190"/>
        <end position="194"/>
    </location>
    <ligand>
        <name>ATP</name>
        <dbReference type="ChEBI" id="CHEBI:30616"/>
    </ligand>
</feature>
<dbReference type="Proteomes" id="UP000038040">
    <property type="component" value="Unplaced"/>
</dbReference>
<organism evidence="8 10">
    <name type="scientific">Dracunculus medinensis</name>
    <name type="common">Guinea worm</name>
    <dbReference type="NCBI Taxonomy" id="318479"/>
    <lineage>
        <taxon>Eukaryota</taxon>
        <taxon>Metazoa</taxon>
        <taxon>Ecdysozoa</taxon>
        <taxon>Nematoda</taxon>
        <taxon>Chromadorea</taxon>
        <taxon>Rhabditida</taxon>
        <taxon>Spirurina</taxon>
        <taxon>Dracunculoidea</taxon>
        <taxon>Dracunculidae</taxon>
        <taxon>Dracunculus</taxon>
    </lineage>
</organism>
<dbReference type="GO" id="GO:0016020">
    <property type="term" value="C:membrane"/>
    <property type="evidence" value="ECO:0007669"/>
    <property type="project" value="TreeGrafter"/>
</dbReference>
<comment type="similarity">
    <text evidence="1 5">Belongs to the GDA1/CD39 NTPase family.</text>
</comment>
<evidence type="ECO:0000256" key="1">
    <source>
        <dbReference type="ARBA" id="ARBA00009283"/>
    </source>
</evidence>
<dbReference type="GO" id="GO:0006256">
    <property type="term" value="P:UDP catabolic process"/>
    <property type="evidence" value="ECO:0007669"/>
    <property type="project" value="TreeGrafter"/>
</dbReference>
<evidence type="ECO:0000256" key="4">
    <source>
        <dbReference type="PIRSR" id="PIRSR600407-2"/>
    </source>
</evidence>
<evidence type="ECO:0000313" key="9">
    <source>
        <dbReference type="Proteomes" id="UP000274756"/>
    </source>
</evidence>
<dbReference type="Proteomes" id="UP000274756">
    <property type="component" value="Unassembled WGS sequence"/>
</dbReference>
<dbReference type="GO" id="GO:0017111">
    <property type="term" value="F:ribonucleoside triphosphate phosphatase activity"/>
    <property type="evidence" value="ECO:0007669"/>
    <property type="project" value="TreeGrafter"/>
</dbReference>
<keyword evidence="6" id="KW-1133">Transmembrane helix</keyword>
<dbReference type="GO" id="GO:0004382">
    <property type="term" value="F:GDP phosphatase activity"/>
    <property type="evidence" value="ECO:0007669"/>
    <property type="project" value="TreeGrafter"/>
</dbReference>
<dbReference type="Gene3D" id="3.30.420.40">
    <property type="match status" value="1"/>
</dbReference>
<dbReference type="GO" id="GO:0046036">
    <property type="term" value="P:CTP metabolic process"/>
    <property type="evidence" value="ECO:0007669"/>
    <property type="project" value="TreeGrafter"/>
</dbReference>
<dbReference type="PANTHER" id="PTHR11782">
    <property type="entry name" value="ADENOSINE/GUANOSINE DIPHOSPHATASE"/>
    <property type="match status" value="1"/>
</dbReference>
<evidence type="ECO:0000256" key="3">
    <source>
        <dbReference type="PIRSR" id="PIRSR600407-1"/>
    </source>
</evidence>